<dbReference type="RefSeq" id="WP_073598289.1">
    <property type="nucleotide sequence ID" value="NZ_MRCB01000002.1"/>
</dbReference>
<dbReference type="CDD" id="cd00761">
    <property type="entry name" value="Glyco_tranf_GTA_type"/>
    <property type="match status" value="1"/>
</dbReference>
<dbReference type="Pfam" id="PF00535">
    <property type="entry name" value="Glycos_transf_2"/>
    <property type="match status" value="1"/>
</dbReference>
<evidence type="ECO:0000313" key="4">
    <source>
        <dbReference type="Proteomes" id="UP000186868"/>
    </source>
</evidence>
<dbReference type="InterPro" id="IPR029044">
    <property type="entry name" value="Nucleotide-diphossugar_trans"/>
</dbReference>
<organism evidence="3 4">
    <name type="scientific">Hydrococcus rivularis NIES-593</name>
    <dbReference type="NCBI Taxonomy" id="1921803"/>
    <lineage>
        <taxon>Bacteria</taxon>
        <taxon>Bacillati</taxon>
        <taxon>Cyanobacteriota</taxon>
        <taxon>Cyanophyceae</taxon>
        <taxon>Pleurocapsales</taxon>
        <taxon>Hydrococcaceae</taxon>
        <taxon>Hydrococcus</taxon>
    </lineage>
</organism>
<comment type="caution">
    <text evidence="3">The sequence shown here is derived from an EMBL/GenBank/DDBJ whole genome shotgun (WGS) entry which is preliminary data.</text>
</comment>
<keyword evidence="1" id="KW-0472">Membrane</keyword>
<keyword evidence="1" id="KW-0812">Transmembrane</keyword>
<dbReference type="STRING" id="1921803.NIES593_03680"/>
<keyword evidence="3" id="KW-0808">Transferase</keyword>
<evidence type="ECO:0000256" key="1">
    <source>
        <dbReference type="SAM" id="Phobius"/>
    </source>
</evidence>
<reference evidence="3 4" key="1">
    <citation type="submission" date="2016-11" db="EMBL/GenBank/DDBJ databases">
        <title>Draft Genome Sequences of Nine Cyanobacterial Strains from Diverse Habitats.</title>
        <authorList>
            <person name="Zhu T."/>
            <person name="Hou S."/>
            <person name="Lu X."/>
            <person name="Hess W.R."/>
        </authorList>
    </citation>
    <scope>NUCLEOTIDE SEQUENCE [LARGE SCALE GENOMIC DNA]</scope>
    <source>
        <strain evidence="3 4">NIES-593</strain>
    </source>
</reference>
<proteinExistence type="predicted"/>
<dbReference type="InterPro" id="IPR001173">
    <property type="entry name" value="Glyco_trans_2-like"/>
</dbReference>
<dbReference type="GO" id="GO:0016740">
    <property type="term" value="F:transferase activity"/>
    <property type="evidence" value="ECO:0007669"/>
    <property type="project" value="UniProtKB-KW"/>
</dbReference>
<keyword evidence="1" id="KW-1133">Transmembrane helix</keyword>
<dbReference type="PANTHER" id="PTHR43685:SF3">
    <property type="entry name" value="SLR2126 PROTEIN"/>
    <property type="match status" value="1"/>
</dbReference>
<gene>
    <name evidence="3" type="ORF">NIES593_03680</name>
</gene>
<feature type="transmembrane region" description="Helical" evidence="1">
    <location>
        <begin position="270"/>
        <end position="289"/>
    </location>
</feature>
<dbReference type="AlphaFoldDB" id="A0A1U7HRH0"/>
<evidence type="ECO:0000259" key="2">
    <source>
        <dbReference type="Pfam" id="PF00535"/>
    </source>
</evidence>
<dbReference type="Gene3D" id="3.90.550.10">
    <property type="entry name" value="Spore Coat Polysaccharide Biosynthesis Protein SpsA, Chain A"/>
    <property type="match status" value="1"/>
</dbReference>
<feature type="domain" description="Glycosyltransferase 2-like" evidence="2">
    <location>
        <begin position="9"/>
        <end position="172"/>
    </location>
</feature>
<sequence length="299" mass="34832">MEPKQPFFSIIIPTYNRPERLETCLKSLTRLNYPHDRFEVIVVDDGSARSLDSVVSPFRGELNLQLIRQTNAGPAAARNTGAASARGKFLVFTDDDCQPDPNWLKVFEIYFDRYPDSLLGGHTINELSENLYSEASQLLVDYLYTYYNRDPERAAFFTSNNFALSTERFRELGYFDTTFPLAAGEDRELCDRWLHRGYTMVYVPEALVYHAHKLSLPTFWRQHFNYGRGAFHFHQVRSQRNLEPIKVEPLTFYTDLLRHPFSIPSRHPRVLLAGLFFVSQVANVAGFFWERLQRDRSPK</sequence>
<dbReference type="OrthoDB" id="153025at2"/>
<dbReference type="PANTHER" id="PTHR43685">
    <property type="entry name" value="GLYCOSYLTRANSFERASE"/>
    <property type="match status" value="1"/>
</dbReference>
<dbReference type="EMBL" id="MRCB01000002">
    <property type="protein sequence ID" value="OKH26182.1"/>
    <property type="molecule type" value="Genomic_DNA"/>
</dbReference>
<dbReference type="Proteomes" id="UP000186868">
    <property type="component" value="Unassembled WGS sequence"/>
</dbReference>
<name>A0A1U7HRH0_9CYAN</name>
<protein>
    <submittedName>
        <fullName evidence="3">Glycosyl transferase</fullName>
    </submittedName>
</protein>
<accession>A0A1U7HRH0</accession>
<dbReference type="SUPFAM" id="SSF53448">
    <property type="entry name" value="Nucleotide-diphospho-sugar transferases"/>
    <property type="match status" value="1"/>
</dbReference>
<dbReference type="InterPro" id="IPR050834">
    <property type="entry name" value="Glycosyltransf_2"/>
</dbReference>
<evidence type="ECO:0000313" key="3">
    <source>
        <dbReference type="EMBL" id="OKH26182.1"/>
    </source>
</evidence>
<keyword evidence="4" id="KW-1185">Reference proteome</keyword>